<keyword evidence="8" id="KW-0472">Membrane</keyword>
<dbReference type="InterPro" id="IPR001915">
    <property type="entry name" value="Peptidase_M48"/>
</dbReference>
<comment type="caution">
    <text evidence="10">The sequence shown here is derived from an EMBL/GenBank/DDBJ whole genome shotgun (WGS) entry which is preliminary data.</text>
</comment>
<evidence type="ECO:0000256" key="5">
    <source>
        <dbReference type="ARBA" id="ARBA00023049"/>
    </source>
</evidence>
<evidence type="ECO:0000256" key="4">
    <source>
        <dbReference type="ARBA" id="ARBA00022833"/>
    </source>
</evidence>
<dbReference type="InterPro" id="IPR051156">
    <property type="entry name" value="Mito/Outer_Membr_Metalloprot"/>
</dbReference>
<keyword evidence="8" id="KW-0812">Transmembrane</keyword>
<keyword evidence="11" id="KW-1185">Reference proteome</keyword>
<feature type="transmembrane region" description="Helical" evidence="8">
    <location>
        <begin position="146"/>
        <end position="163"/>
    </location>
</feature>
<dbReference type="GO" id="GO:0006515">
    <property type="term" value="P:protein quality control for misfolded or incompletely synthesized proteins"/>
    <property type="evidence" value="ECO:0007669"/>
    <property type="project" value="TreeGrafter"/>
</dbReference>
<feature type="domain" description="Peptidase M48" evidence="9">
    <location>
        <begin position="212"/>
        <end position="392"/>
    </location>
</feature>
<dbReference type="GeneID" id="70184325"/>
<dbReference type="GO" id="GO:0005743">
    <property type="term" value="C:mitochondrial inner membrane"/>
    <property type="evidence" value="ECO:0007669"/>
    <property type="project" value="TreeGrafter"/>
</dbReference>
<gene>
    <name evidence="10" type="ORF">B0I36DRAFT_329962</name>
</gene>
<keyword evidence="8" id="KW-1133">Transmembrane helix</keyword>
<evidence type="ECO:0000256" key="8">
    <source>
        <dbReference type="SAM" id="Phobius"/>
    </source>
</evidence>
<protein>
    <submittedName>
        <fullName evidence="10">Peptidase family M48-domain-containing protein</fullName>
    </submittedName>
</protein>
<dbReference type="GO" id="GO:0034982">
    <property type="term" value="P:mitochondrial protein processing"/>
    <property type="evidence" value="ECO:0007669"/>
    <property type="project" value="TreeGrafter"/>
</dbReference>
<dbReference type="OrthoDB" id="7464992at2759"/>
<evidence type="ECO:0000313" key="10">
    <source>
        <dbReference type="EMBL" id="KAH7026138.1"/>
    </source>
</evidence>
<feature type="region of interest" description="Disordered" evidence="7">
    <location>
        <begin position="42"/>
        <end position="91"/>
    </location>
</feature>
<accession>A0A9P8Y2U1</accession>
<dbReference type="GO" id="GO:0004222">
    <property type="term" value="F:metalloendopeptidase activity"/>
    <property type="evidence" value="ECO:0007669"/>
    <property type="project" value="InterPro"/>
</dbReference>
<keyword evidence="1 6" id="KW-0645">Protease</keyword>
<comment type="similarity">
    <text evidence="6">Belongs to the peptidase M48 family.</text>
</comment>
<dbReference type="PANTHER" id="PTHR22726">
    <property type="entry name" value="METALLOENDOPEPTIDASE OMA1"/>
    <property type="match status" value="1"/>
</dbReference>
<comment type="cofactor">
    <cofactor evidence="6">
        <name>Zn(2+)</name>
        <dbReference type="ChEBI" id="CHEBI:29105"/>
    </cofactor>
    <text evidence="6">Binds 1 zinc ion per subunit.</text>
</comment>
<dbReference type="CDD" id="cd07331">
    <property type="entry name" value="M48C_Oma1_like"/>
    <property type="match status" value="1"/>
</dbReference>
<dbReference type="Pfam" id="PF01435">
    <property type="entry name" value="Peptidase_M48"/>
    <property type="match status" value="1"/>
</dbReference>
<keyword evidence="3 6" id="KW-0378">Hydrolase</keyword>
<feature type="compositionally biased region" description="Basic and acidic residues" evidence="7">
    <location>
        <begin position="60"/>
        <end position="76"/>
    </location>
</feature>
<feature type="transmembrane region" description="Helical" evidence="8">
    <location>
        <begin position="298"/>
        <end position="319"/>
    </location>
</feature>
<sequence>MRTFRALQPVVGCPSAAAAAAAAAAAPHRLLASRVRCLHASQQQRCFSRSPRRPQQWEWPEDHPNHPNNRDRKPSDRTGTGSSSSGSGGGGRDENRTYWYYYDSLAGSRGGKGRVRLDPYEELRRAKPLTTTSRIGRVARAPSSKAIAVLAVAGAFAFYFANMQTVPVSGRRRFNCFSQESVEKVADEQVKRIIYDVERQGGRFLGDWDWRVQMVKRVMKRLIPVSGMEDANWEIRVIDDPGTANAFVLPGGKVFVHSGLLPIARNEDGLAAVLGHEIAHNLAEHVAERMSGQIGTNILLGSVILLTGGFALIGGYWLGNSILDLLFGRPMGRRQETEADYIGLMMMSEACYDPRQALAFWKRMERQQQLEPPEWLSTHPSNHNRIQKISEWMPQALEKMEKSDCQGTSAFADLFKRALERGVIIQ</sequence>
<organism evidence="10 11">
    <name type="scientific">Microdochium trichocladiopsis</name>
    <dbReference type="NCBI Taxonomy" id="1682393"/>
    <lineage>
        <taxon>Eukaryota</taxon>
        <taxon>Fungi</taxon>
        <taxon>Dikarya</taxon>
        <taxon>Ascomycota</taxon>
        <taxon>Pezizomycotina</taxon>
        <taxon>Sordariomycetes</taxon>
        <taxon>Xylariomycetidae</taxon>
        <taxon>Xylariales</taxon>
        <taxon>Microdochiaceae</taxon>
        <taxon>Microdochium</taxon>
    </lineage>
</organism>
<dbReference type="RefSeq" id="XP_046009355.1">
    <property type="nucleotide sequence ID" value="XM_046154779.1"/>
</dbReference>
<keyword evidence="4 6" id="KW-0862">Zinc</keyword>
<reference evidence="10" key="1">
    <citation type="journal article" date="2021" name="Nat. Commun.">
        <title>Genetic determinants of endophytism in the Arabidopsis root mycobiome.</title>
        <authorList>
            <person name="Mesny F."/>
            <person name="Miyauchi S."/>
            <person name="Thiergart T."/>
            <person name="Pickel B."/>
            <person name="Atanasova L."/>
            <person name="Karlsson M."/>
            <person name="Huettel B."/>
            <person name="Barry K.W."/>
            <person name="Haridas S."/>
            <person name="Chen C."/>
            <person name="Bauer D."/>
            <person name="Andreopoulos W."/>
            <person name="Pangilinan J."/>
            <person name="LaButti K."/>
            <person name="Riley R."/>
            <person name="Lipzen A."/>
            <person name="Clum A."/>
            <person name="Drula E."/>
            <person name="Henrissat B."/>
            <person name="Kohler A."/>
            <person name="Grigoriev I.V."/>
            <person name="Martin F.M."/>
            <person name="Hacquard S."/>
        </authorList>
    </citation>
    <scope>NUCLEOTIDE SEQUENCE</scope>
    <source>
        <strain evidence="10">MPI-CAGE-CH-0230</strain>
    </source>
</reference>
<proteinExistence type="inferred from homology"/>
<evidence type="ECO:0000313" key="11">
    <source>
        <dbReference type="Proteomes" id="UP000756346"/>
    </source>
</evidence>
<evidence type="ECO:0000256" key="2">
    <source>
        <dbReference type="ARBA" id="ARBA00022723"/>
    </source>
</evidence>
<dbReference type="Proteomes" id="UP000756346">
    <property type="component" value="Unassembled WGS sequence"/>
</dbReference>
<dbReference type="EMBL" id="JAGTJQ010000008">
    <property type="protein sequence ID" value="KAH7026138.1"/>
    <property type="molecule type" value="Genomic_DNA"/>
</dbReference>
<name>A0A9P8Y2U1_9PEZI</name>
<evidence type="ECO:0000259" key="9">
    <source>
        <dbReference type="Pfam" id="PF01435"/>
    </source>
</evidence>
<dbReference type="PANTHER" id="PTHR22726:SF1">
    <property type="entry name" value="METALLOENDOPEPTIDASE OMA1, MITOCHONDRIAL"/>
    <property type="match status" value="1"/>
</dbReference>
<evidence type="ECO:0000256" key="1">
    <source>
        <dbReference type="ARBA" id="ARBA00022670"/>
    </source>
</evidence>
<dbReference type="GO" id="GO:0046872">
    <property type="term" value="F:metal ion binding"/>
    <property type="evidence" value="ECO:0007669"/>
    <property type="project" value="UniProtKB-KW"/>
</dbReference>
<keyword evidence="2" id="KW-0479">Metal-binding</keyword>
<evidence type="ECO:0000256" key="6">
    <source>
        <dbReference type="RuleBase" id="RU003983"/>
    </source>
</evidence>
<evidence type="ECO:0000256" key="3">
    <source>
        <dbReference type="ARBA" id="ARBA00022801"/>
    </source>
</evidence>
<keyword evidence="5 6" id="KW-0482">Metalloprotease</keyword>
<evidence type="ECO:0000256" key="7">
    <source>
        <dbReference type="SAM" id="MobiDB-lite"/>
    </source>
</evidence>
<dbReference type="AlphaFoldDB" id="A0A9P8Y2U1"/>
<dbReference type="Gene3D" id="3.30.2010.10">
    <property type="entry name" value="Metalloproteases ('zincins'), catalytic domain"/>
    <property type="match status" value="1"/>
</dbReference>